<dbReference type="SUPFAM" id="SSF55797">
    <property type="entry name" value="PR-1-like"/>
    <property type="match status" value="1"/>
</dbReference>
<dbReference type="InterPro" id="IPR018244">
    <property type="entry name" value="Allrgn_V5/Tpx1_CS"/>
</dbReference>
<dbReference type="EMBL" id="BNCO01000096">
    <property type="protein sequence ID" value="GIL67263.1"/>
    <property type="molecule type" value="Genomic_DNA"/>
</dbReference>
<name>A0A8J4BRB1_9CHLO</name>
<dbReference type="Gene3D" id="3.40.33.10">
    <property type="entry name" value="CAP"/>
    <property type="match status" value="1"/>
</dbReference>
<dbReference type="InterPro" id="IPR014044">
    <property type="entry name" value="CAP_dom"/>
</dbReference>
<feature type="signal peptide" evidence="2">
    <location>
        <begin position="1"/>
        <end position="30"/>
    </location>
</feature>
<feature type="chain" id="PRO_5035237865" description="SCP domain-containing protein" evidence="2">
    <location>
        <begin position="31"/>
        <end position="321"/>
    </location>
</feature>
<evidence type="ECO:0000256" key="1">
    <source>
        <dbReference type="SAM" id="MobiDB-lite"/>
    </source>
</evidence>
<feature type="region of interest" description="Disordered" evidence="1">
    <location>
        <begin position="26"/>
        <end position="155"/>
    </location>
</feature>
<dbReference type="PROSITE" id="PS01009">
    <property type="entry name" value="CRISP_1"/>
    <property type="match status" value="1"/>
</dbReference>
<dbReference type="CDD" id="cd05382">
    <property type="entry name" value="CAP_GAPR1-like"/>
    <property type="match status" value="1"/>
</dbReference>
<evidence type="ECO:0000313" key="5">
    <source>
        <dbReference type="Proteomes" id="UP000747399"/>
    </source>
</evidence>
<dbReference type="InterPro" id="IPR035940">
    <property type="entry name" value="CAP_sf"/>
</dbReference>
<accession>A0A8J4BRB1</accession>
<dbReference type="PRINTS" id="PR00837">
    <property type="entry name" value="V5TPXLIKE"/>
</dbReference>
<dbReference type="AlphaFoldDB" id="A0A8J4BRB1"/>
<feature type="compositionally biased region" description="Pro residues" evidence="1">
    <location>
        <begin position="54"/>
        <end position="151"/>
    </location>
</feature>
<protein>
    <recommendedName>
        <fullName evidence="3">SCP domain-containing protein</fullName>
    </recommendedName>
</protein>
<organism evidence="4 5">
    <name type="scientific">Volvox africanus</name>
    <dbReference type="NCBI Taxonomy" id="51714"/>
    <lineage>
        <taxon>Eukaryota</taxon>
        <taxon>Viridiplantae</taxon>
        <taxon>Chlorophyta</taxon>
        <taxon>core chlorophytes</taxon>
        <taxon>Chlorophyceae</taxon>
        <taxon>CS clade</taxon>
        <taxon>Chlamydomonadales</taxon>
        <taxon>Volvocaceae</taxon>
        <taxon>Volvox</taxon>
    </lineage>
</organism>
<dbReference type="Proteomes" id="UP000747399">
    <property type="component" value="Unassembled WGS sequence"/>
</dbReference>
<dbReference type="Pfam" id="PF00188">
    <property type="entry name" value="CAP"/>
    <property type="match status" value="1"/>
</dbReference>
<sequence>MSRRFATPAALAATLVVVVALALSHHQAAAQETDTDTAELRKRPPPKVLRASRPPRPPSPNPPSPPNPPNPPRPPKPPPPSPPPSPPRPPPSPKPPRPPPPSPPLPPSPLPPRPSPPPPPLPPSPSPPQPPQPPPPPSPPSPPRPPRPPPASNCLDVPAVLDVHNFYRAQHQAPPLEWDEDLAGASTAFAQQLALKSCALQHTYNISYGENLFSLVLYPKPSNSCAEAVTAWYHEVDDYDFDAERPLAANWRKGIGHFTQVVWKSTSLVGCGVGAQDVLVDMKNGISYMGGCKIVVCRYRESGNEGNDAAFQRNVLRKLRN</sequence>
<keyword evidence="5" id="KW-1185">Reference proteome</keyword>
<feature type="domain" description="SCP" evidence="3">
    <location>
        <begin position="155"/>
        <end position="307"/>
    </location>
</feature>
<gene>
    <name evidence="4" type="ORF">Vafri_20688</name>
</gene>
<dbReference type="PANTHER" id="PTHR10334">
    <property type="entry name" value="CYSTEINE-RICH SECRETORY PROTEIN-RELATED"/>
    <property type="match status" value="1"/>
</dbReference>
<evidence type="ECO:0000256" key="2">
    <source>
        <dbReference type="SAM" id="SignalP"/>
    </source>
</evidence>
<evidence type="ECO:0000259" key="3">
    <source>
        <dbReference type="SMART" id="SM00198"/>
    </source>
</evidence>
<proteinExistence type="predicted"/>
<keyword evidence="2" id="KW-0732">Signal</keyword>
<reference evidence="4" key="1">
    <citation type="journal article" date="2021" name="Proc. Natl. Acad. Sci. U.S.A.">
        <title>Three genomes in the algal genus Volvox reveal the fate of a haploid sex-determining region after a transition to homothallism.</title>
        <authorList>
            <person name="Yamamoto K."/>
            <person name="Hamaji T."/>
            <person name="Kawai-Toyooka H."/>
            <person name="Matsuzaki R."/>
            <person name="Takahashi F."/>
            <person name="Nishimura Y."/>
            <person name="Kawachi M."/>
            <person name="Noguchi H."/>
            <person name="Minakuchi Y."/>
            <person name="Umen J.G."/>
            <person name="Toyoda A."/>
            <person name="Nozaki H."/>
        </authorList>
    </citation>
    <scope>NUCLEOTIDE SEQUENCE</scope>
    <source>
        <strain evidence="4">NIES-3780</strain>
    </source>
</reference>
<evidence type="ECO:0000313" key="4">
    <source>
        <dbReference type="EMBL" id="GIL67263.1"/>
    </source>
</evidence>
<comment type="caution">
    <text evidence="4">The sequence shown here is derived from an EMBL/GenBank/DDBJ whole genome shotgun (WGS) entry which is preliminary data.</text>
</comment>
<dbReference type="InterPro" id="IPR034113">
    <property type="entry name" value="SCP_GAPR1-like"/>
</dbReference>
<dbReference type="InterPro" id="IPR001283">
    <property type="entry name" value="CRISP-related"/>
</dbReference>
<dbReference type="SMART" id="SM00198">
    <property type="entry name" value="SCP"/>
    <property type="match status" value="1"/>
</dbReference>
<dbReference type="GO" id="GO:0005576">
    <property type="term" value="C:extracellular region"/>
    <property type="evidence" value="ECO:0007669"/>
    <property type="project" value="InterPro"/>
</dbReference>